<feature type="compositionally biased region" description="Low complexity" evidence="1">
    <location>
        <begin position="170"/>
        <end position="186"/>
    </location>
</feature>
<keyword evidence="3" id="KW-1185">Reference proteome</keyword>
<dbReference type="EMBL" id="JARBHB010000013">
    <property type="protein sequence ID" value="KAJ8869989.1"/>
    <property type="molecule type" value="Genomic_DNA"/>
</dbReference>
<organism evidence="2 3">
    <name type="scientific">Dryococelus australis</name>
    <dbReference type="NCBI Taxonomy" id="614101"/>
    <lineage>
        <taxon>Eukaryota</taxon>
        <taxon>Metazoa</taxon>
        <taxon>Ecdysozoa</taxon>
        <taxon>Arthropoda</taxon>
        <taxon>Hexapoda</taxon>
        <taxon>Insecta</taxon>
        <taxon>Pterygota</taxon>
        <taxon>Neoptera</taxon>
        <taxon>Polyneoptera</taxon>
        <taxon>Phasmatodea</taxon>
        <taxon>Verophasmatodea</taxon>
        <taxon>Anareolatae</taxon>
        <taxon>Phasmatidae</taxon>
        <taxon>Eurycanthinae</taxon>
        <taxon>Dryococelus</taxon>
    </lineage>
</organism>
<dbReference type="Gene3D" id="3.30.420.10">
    <property type="entry name" value="Ribonuclease H-like superfamily/Ribonuclease H"/>
    <property type="match status" value="1"/>
</dbReference>
<sequence>MNADNFQKWTSEMLLLNLSERNVVVLNNASYHRMQRNKHPTKYSVKKEMINWLEYNNVEFCENMRKCGEKIYRIDEILKLHGHDIIRLLGELDAIELTWAKARRLVCESNVKGDFNRAKLEDVTRRAISCVTKQDWEGYCLHVQKIEEHYWETDGHMEEAIDSFIMCAESSSDSSDSSEDISSSESQFANPLSDIECPMHT</sequence>
<dbReference type="PANTHER" id="PTHR33939:SF1">
    <property type="entry name" value="DUF4371 DOMAIN-CONTAINING PROTEIN"/>
    <property type="match status" value="1"/>
</dbReference>
<dbReference type="Proteomes" id="UP001159363">
    <property type="component" value="Chromosome 12"/>
</dbReference>
<evidence type="ECO:0000256" key="1">
    <source>
        <dbReference type="SAM" id="MobiDB-lite"/>
    </source>
</evidence>
<name>A0ABQ9GC49_9NEOP</name>
<evidence type="ECO:0000313" key="3">
    <source>
        <dbReference type="Proteomes" id="UP001159363"/>
    </source>
</evidence>
<protein>
    <submittedName>
        <fullName evidence="2">Uncharacterized protein</fullName>
    </submittedName>
</protein>
<accession>A0ABQ9GC49</accession>
<feature type="region of interest" description="Disordered" evidence="1">
    <location>
        <begin position="170"/>
        <end position="201"/>
    </location>
</feature>
<comment type="caution">
    <text evidence="2">The sequence shown here is derived from an EMBL/GenBank/DDBJ whole genome shotgun (WGS) entry which is preliminary data.</text>
</comment>
<reference evidence="2 3" key="1">
    <citation type="submission" date="2023-02" db="EMBL/GenBank/DDBJ databases">
        <title>LHISI_Scaffold_Assembly.</title>
        <authorList>
            <person name="Stuart O.P."/>
            <person name="Cleave R."/>
            <person name="Magrath M.J.L."/>
            <person name="Mikheyev A.S."/>
        </authorList>
    </citation>
    <scope>NUCLEOTIDE SEQUENCE [LARGE SCALE GENOMIC DNA]</scope>
    <source>
        <strain evidence="2">Daus_M_001</strain>
        <tissue evidence="2">Leg muscle</tissue>
    </source>
</reference>
<proteinExistence type="predicted"/>
<evidence type="ECO:0000313" key="2">
    <source>
        <dbReference type="EMBL" id="KAJ8869989.1"/>
    </source>
</evidence>
<gene>
    <name evidence="2" type="ORF">PR048_029000</name>
</gene>
<dbReference type="PANTHER" id="PTHR33939">
    <property type="entry name" value="PROTEIN CBG22215"/>
    <property type="match status" value="1"/>
</dbReference>
<dbReference type="InterPro" id="IPR036397">
    <property type="entry name" value="RNaseH_sf"/>
</dbReference>